<dbReference type="InterPro" id="IPR018073">
    <property type="entry name" value="Prot_inh_cystat_CS"/>
</dbReference>
<dbReference type="EMBL" id="CAJJDM010000172">
    <property type="protein sequence ID" value="CAD8115572.1"/>
    <property type="molecule type" value="Genomic_DNA"/>
</dbReference>
<proteinExistence type="predicted"/>
<reference evidence="2" key="1">
    <citation type="submission" date="2021-01" db="EMBL/GenBank/DDBJ databases">
        <authorList>
            <consortium name="Genoscope - CEA"/>
            <person name="William W."/>
        </authorList>
    </citation>
    <scope>NUCLEOTIDE SEQUENCE</scope>
</reference>
<protein>
    <recommendedName>
        <fullName evidence="4">Cysteine proteinase inhibitor</fullName>
    </recommendedName>
</protein>
<organism evidence="2 3">
    <name type="scientific">Paramecium primaurelia</name>
    <dbReference type="NCBI Taxonomy" id="5886"/>
    <lineage>
        <taxon>Eukaryota</taxon>
        <taxon>Sar</taxon>
        <taxon>Alveolata</taxon>
        <taxon>Ciliophora</taxon>
        <taxon>Intramacronucleata</taxon>
        <taxon>Oligohymenophorea</taxon>
        <taxon>Peniculida</taxon>
        <taxon>Parameciidae</taxon>
        <taxon>Paramecium</taxon>
    </lineage>
</organism>
<keyword evidence="3" id="KW-1185">Reference proteome</keyword>
<dbReference type="AlphaFoldDB" id="A0A8S1QIU8"/>
<evidence type="ECO:0000313" key="2">
    <source>
        <dbReference type="EMBL" id="CAD8115572.1"/>
    </source>
</evidence>
<name>A0A8S1QIU8_PARPR</name>
<sequence length="214" mass="25345">MYKKYLFISLLLTLVICEGGYQNVKIKEFMSQNNEIFTYINEILDDEAGPEYFLWKIESVQQQIVSGINYKMVVDYQKKEDPNQYIQFEIIVYDQPWTNTRKVTALEQQNLRVDNKKSNNFKYHGWVDLDTKQFSAKYPQIQTLLLSKLIPKFELEENTSIIDIQSVKEQFIAGKTYLIFVQLSDGKKYKGTLYENPWSKKIEVVTVELEEEDQ</sequence>
<keyword evidence="1" id="KW-0732">Signal</keyword>
<feature type="signal peptide" evidence="1">
    <location>
        <begin position="1"/>
        <end position="17"/>
    </location>
</feature>
<dbReference type="GO" id="GO:0004869">
    <property type="term" value="F:cysteine-type endopeptidase inhibitor activity"/>
    <property type="evidence" value="ECO:0007669"/>
    <property type="project" value="InterPro"/>
</dbReference>
<dbReference type="PROSITE" id="PS00287">
    <property type="entry name" value="CYSTATIN"/>
    <property type="match status" value="1"/>
</dbReference>
<dbReference type="PANTHER" id="PTHR12319:SF2">
    <property type="entry name" value="CYSTATIN-LIKE PROTEIN-RELATED"/>
    <property type="match status" value="1"/>
</dbReference>
<dbReference type="InterPro" id="IPR053128">
    <property type="entry name" value="Cystatin-like"/>
</dbReference>
<comment type="caution">
    <text evidence="2">The sequence shown here is derived from an EMBL/GenBank/DDBJ whole genome shotgun (WGS) entry which is preliminary data.</text>
</comment>
<evidence type="ECO:0000313" key="3">
    <source>
        <dbReference type="Proteomes" id="UP000688137"/>
    </source>
</evidence>
<evidence type="ECO:0008006" key="4">
    <source>
        <dbReference type="Google" id="ProtNLM"/>
    </source>
</evidence>
<dbReference type="InterPro" id="IPR000010">
    <property type="entry name" value="Cystatin_dom"/>
</dbReference>
<gene>
    <name evidence="2" type="ORF">PPRIM_AZ9-3.1.T1650042</name>
</gene>
<dbReference type="PANTHER" id="PTHR12319">
    <property type="entry name" value="CYSTATIN-RELATED"/>
    <property type="match status" value="1"/>
</dbReference>
<feature type="chain" id="PRO_5035757053" description="Cysteine proteinase inhibitor" evidence="1">
    <location>
        <begin position="18"/>
        <end position="214"/>
    </location>
</feature>
<dbReference type="CDD" id="cd00042">
    <property type="entry name" value="CY"/>
    <property type="match status" value="1"/>
</dbReference>
<accession>A0A8S1QIU8</accession>
<dbReference type="Proteomes" id="UP000688137">
    <property type="component" value="Unassembled WGS sequence"/>
</dbReference>
<evidence type="ECO:0000256" key="1">
    <source>
        <dbReference type="SAM" id="SignalP"/>
    </source>
</evidence>
<dbReference type="OMA" id="WKIESVQ"/>